<reference evidence="2 3" key="1">
    <citation type="submission" date="2018-06" db="EMBL/GenBank/DDBJ databases">
        <authorList>
            <consortium name="Pathogen Informatics"/>
            <person name="Doyle S."/>
        </authorList>
    </citation>
    <scope>NUCLEOTIDE SEQUENCE [LARGE SCALE GENOMIC DNA]</scope>
    <source>
        <strain evidence="2 3">NCTC11343</strain>
    </source>
</reference>
<dbReference type="Pfam" id="PF01965">
    <property type="entry name" value="DJ-1_PfpI"/>
    <property type="match status" value="1"/>
</dbReference>
<organism evidence="2 3">
    <name type="scientific">Sphingobacterium multivorum</name>
    <dbReference type="NCBI Taxonomy" id="28454"/>
    <lineage>
        <taxon>Bacteria</taxon>
        <taxon>Pseudomonadati</taxon>
        <taxon>Bacteroidota</taxon>
        <taxon>Sphingobacteriia</taxon>
        <taxon>Sphingobacteriales</taxon>
        <taxon>Sphingobacteriaceae</taxon>
        <taxon>Sphingobacterium</taxon>
    </lineage>
</organism>
<dbReference type="SUPFAM" id="SSF52317">
    <property type="entry name" value="Class I glutamine amidotransferase-like"/>
    <property type="match status" value="1"/>
</dbReference>
<evidence type="ECO:0000259" key="1">
    <source>
        <dbReference type="Pfam" id="PF01965"/>
    </source>
</evidence>
<evidence type="ECO:0000313" key="3">
    <source>
        <dbReference type="Proteomes" id="UP000251241"/>
    </source>
</evidence>
<gene>
    <name evidence="2" type="primary">hchA_2</name>
    <name evidence="2" type="ORF">NCTC11343_02126</name>
</gene>
<dbReference type="PANTHER" id="PTHR48094">
    <property type="entry name" value="PROTEIN/NUCLEIC ACID DEGLYCASE DJ-1-RELATED"/>
    <property type="match status" value="1"/>
</dbReference>
<dbReference type="AlphaFoldDB" id="A0A2X2IW76"/>
<dbReference type="Gene3D" id="3.40.50.880">
    <property type="match status" value="1"/>
</dbReference>
<dbReference type="GO" id="GO:0019243">
    <property type="term" value="P:methylglyoxal catabolic process to D-lactate via S-lactoyl-glutathione"/>
    <property type="evidence" value="ECO:0007669"/>
    <property type="project" value="TreeGrafter"/>
</dbReference>
<keyword evidence="2" id="KW-0456">Lyase</keyword>
<dbReference type="InterPro" id="IPR002818">
    <property type="entry name" value="DJ-1/PfpI"/>
</dbReference>
<dbReference type="GeneID" id="97181110"/>
<dbReference type="GO" id="GO:0019172">
    <property type="term" value="F:glyoxalase III activity"/>
    <property type="evidence" value="ECO:0007669"/>
    <property type="project" value="UniProtKB-EC"/>
</dbReference>
<proteinExistence type="predicted"/>
<dbReference type="InterPro" id="IPR050325">
    <property type="entry name" value="Prot/Nucl_acid_deglycase"/>
</dbReference>
<dbReference type="EMBL" id="UAUU01000008">
    <property type="protein sequence ID" value="SPZ85564.1"/>
    <property type="molecule type" value="Genomic_DNA"/>
</dbReference>
<evidence type="ECO:0000313" key="2">
    <source>
        <dbReference type="EMBL" id="SPZ85564.1"/>
    </source>
</evidence>
<dbReference type="Proteomes" id="UP000251241">
    <property type="component" value="Unassembled WGS sequence"/>
</dbReference>
<sequence length="293" mass="32945">MSLFSNDLSKEPVFDGIGYEPSFFSRKTMVTTKTNYSKKKYSDVNKDTRKKILVLCTEERYMTMKNGKKFSTGNHPVETLVPILHFEQAGFEVDFYTPTGAPVKFEMWAMPYEDENIGNILDKYNTQFSNPHNLRDFIADTNKGYVDYVAVFIPGGHGAMLGLPENNDVKELIKWAVTEDKYLLAICHGPAALLSAADCGDAEFPFKGYKINSFPDEMDKTLPESGYQPGEMPWFYGEKLKQLGVEILNKKIAGDCHIDRKLITGDSPLAADKFGKLCADELLAHEKSKVENG</sequence>
<feature type="domain" description="DJ-1/PfpI" evidence="1">
    <location>
        <begin position="77"/>
        <end position="199"/>
    </location>
</feature>
<dbReference type="RefSeq" id="WP_112374585.1">
    <property type="nucleotide sequence ID" value="NZ_CP069793.1"/>
</dbReference>
<dbReference type="GO" id="GO:0005737">
    <property type="term" value="C:cytoplasm"/>
    <property type="evidence" value="ECO:0007669"/>
    <property type="project" value="TreeGrafter"/>
</dbReference>
<dbReference type="InterPro" id="IPR029062">
    <property type="entry name" value="Class_I_gatase-like"/>
</dbReference>
<accession>A0A2X2IW76</accession>
<name>A0A2X2IW76_SPHMU</name>
<dbReference type="EC" id="4.2.1.130" evidence="2"/>
<dbReference type="PANTHER" id="PTHR48094:SF20">
    <property type="entry name" value="PROTEIN_NUCLEIC ACID DEGLYCASE 1"/>
    <property type="match status" value="1"/>
</dbReference>
<protein>
    <submittedName>
        <fullName evidence="2">Molecular chaperone Hsp31 and glyoxalase 3</fullName>
        <ecNumber evidence="2">4.2.1.130</ecNumber>
    </submittedName>
</protein>